<feature type="transmembrane region" description="Helical" evidence="1">
    <location>
        <begin position="210"/>
        <end position="232"/>
    </location>
</feature>
<feature type="transmembrane region" description="Helical" evidence="1">
    <location>
        <begin position="300"/>
        <end position="324"/>
    </location>
</feature>
<protein>
    <submittedName>
        <fullName evidence="2">DUF2079 domain-containing protein</fullName>
    </submittedName>
</protein>
<dbReference type="InterPro" id="IPR018650">
    <property type="entry name" value="STSV1_Orf64"/>
</dbReference>
<evidence type="ECO:0000313" key="3">
    <source>
        <dbReference type="Proteomes" id="UP001565927"/>
    </source>
</evidence>
<comment type="caution">
    <text evidence="2">The sequence shown here is derived from an EMBL/GenBank/DDBJ whole genome shotgun (WGS) entry which is preliminary data.</text>
</comment>
<dbReference type="Proteomes" id="UP001565927">
    <property type="component" value="Unassembled WGS sequence"/>
</dbReference>
<evidence type="ECO:0000313" key="2">
    <source>
        <dbReference type="EMBL" id="MEZ0163462.1"/>
    </source>
</evidence>
<dbReference type="Pfam" id="PF09852">
    <property type="entry name" value="DUF2079"/>
    <property type="match status" value="1"/>
</dbReference>
<feature type="transmembrane region" description="Helical" evidence="1">
    <location>
        <begin position="259"/>
        <end position="280"/>
    </location>
</feature>
<keyword evidence="3" id="KW-1185">Reference proteome</keyword>
<sequence>MPGSHPLVPPAPTGPRTRRLLPPAAGVVAFLAFAAIGLARWTAGLAGSYDLGIFAQAAKGWASGRGPVSDVRAPDYLLLREHFSPVTALFAPAWWVWPDARALVVVQALLLAVAVAVVARAAVRRLAGVPATALTVGFAGSFGVLSAVRFDVHEVAFAVPLLALTCRALLDERPRAALAWAAPLVLVKEDLGATVCAVAVVLWWRGHRRPAVAAAAVGVVGAVVAMATIAHFNTEGTSPFLASFTGGSSTPAVPAGTRLASVAVLLLVLLLTGGVVWVRSPLALLVVPTLLWRLASGNPLFWMGWVHYDLVLMPVVAFALLDVLSRRRAPRGAPRWVRAGALSCAVGTAVVLAVVHPPLAGVGAARGADVPAQARAATADVPEGASLAADNGTGPALVGRFDVRFWSEDVSTRAQWLVLDTARSSFRAPVEGKLATLAALRATPGVQVRRDGRFVVVRLPCEQTVRQLAPAGPGRPAPVWEGRCG</sequence>
<feature type="transmembrane region" description="Helical" evidence="1">
    <location>
        <begin position="336"/>
        <end position="355"/>
    </location>
</feature>
<proteinExistence type="predicted"/>
<dbReference type="RefSeq" id="WP_370439708.1">
    <property type="nucleotide sequence ID" value="NZ_JBGFTU010000001.1"/>
</dbReference>
<feature type="transmembrane region" description="Helical" evidence="1">
    <location>
        <begin position="126"/>
        <end position="146"/>
    </location>
</feature>
<organism evidence="2 3">
    <name type="scientific">Kineococcus halophytocola</name>
    <dbReference type="NCBI Taxonomy" id="3234027"/>
    <lineage>
        <taxon>Bacteria</taxon>
        <taxon>Bacillati</taxon>
        <taxon>Actinomycetota</taxon>
        <taxon>Actinomycetes</taxon>
        <taxon>Kineosporiales</taxon>
        <taxon>Kineosporiaceae</taxon>
        <taxon>Kineococcus</taxon>
    </lineage>
</organism>
<accession>A0ABV4GXZ2</accession>
<keyword evidence="1" id="KW-1133">Transmembrane helix</keyword>
<name>A0ABV4GXZ2_9ACTN</name>
<gene>
    <name evidence="2" type="ORF">AB2L27_01635</name>
</gene>
<keyword evidence="1" id="KW-0812">Transmembrane</keyword>
<keyword evidence="1" id="KW-0472">Membrane</keyword>
<reference evidence="2 3" key="1">
    <citation type="submission" date="2024-07" db="EMBL/GenBank/DDBJ databases">
        <authorList>
            <person name="Thanompreechachai J."/>
            <person name="Duangmal K."/>
        </authorList>
    </citation>
    <scope>NUCLEOTIDE SEQUENCE [LARGE SCALE GENOMIC DNA]</scope>
    <source>
        <strain evidence="2 3">LSe6-4</strain>
    </source>
</reference>
<dbReference type="EMBL" id="JBGFTU010000001">
    <property type="protein sequence ID" value="MEZ0163462.1"/>
    <property type="molecule type" value="Genomic_DNA"/>
</dbReference>
<evidence type="ECO:0000256" key="1">
    <source>
        <dbReference type="SAM" id="Phobius"/>
    </source>
</evidence>
<feature type="transmembrane region" description="Helical" evidence="1">
    <location>
        <begin position="100"/>
        <end position="119"/>
    </location>
</feature>
<feature type="transmembrane region" description="Helical" evidence="1">
    <location>
        <begin position="20"/>
        <end position="41"/>
    </location>
</feature>